<protein>
    <recommendedName>
        <fullName evidence="4">DUF1440 domain-containing protein</fullName>
    </recommendedName>
</protein>
<organism evidence="2 3">
    <name type="scientific">Teichococcus vastitatis</name>
    <dbReference type="NCBI Taxonomy" id="2307076"/>
    <lineage>
        <taxon>Bacteria</taxon>
        <taxon>Pseudomonadati</taxon>
        <taxon>Pseudomonadota</taxon>
        <taxon>Alphaproteobacteria</taxon>
        <taxon>Acetobacterales</taxon>
        <taxon>Roseomonadaceae</taxon>
        <taxon>Roseomonas</taxon>
    </lineage>
</organism>
<evidence type="ECO:0000313" key="3">
    <source>
        <dbReference type="Proteomes" id="UP001201985"/>
    </source>
</evidence>
<comment type="caution">
    <text evidence="2">The sequence shown here is derived from an EMBL/GenBank/DDBJ whole genome shotgun (WGS) entry which is preliminary data.</text>
</comment>
<dbReference type="Proteomes" id="UP001201985">
    <property type="component" value="Unassembled WGS sequence"/>
</dbReference>
<name>A0ABS9WB63_9PROT</name>
<reference evidence="2 3" key="1">
    <citation type="submission" date="2022-03" db="EMBL/GenBank/DDBJ databases">
        <title>Complete genome analysis of Roseomonas KG 17.1 : a prolific producer of plant growth promoters.</title>
        <authorList>
            <person name="Saadouli I."/>
            <person name="Najjari A."/>
            <person name="Mosbah A."/>
            <person name="Ouzari H.I."/>
        </authorList>
    </citation>
    <scope>NUCLEOTIDE SEQUENCE [LARGE SCALE GENOMIC DNA]</scope>
    <source>
        <strain evidence="2 3">KG17-1</strain>
    </source>
</reference>
<evidence type="ECO:0000256" key="1">
    <source>
        <dbReference type="SAM" id="Phobius"/>
    </source>
</evidence>
<evidence type="ECO:0008006" key="4">
    <source>
        <dbReference type="Google" id="ProtNLM"/>
    </source>
</evidence>
<keyword evidence="1" id="KW-0472">Membrane</keyword>
<dbReference type="EMBL" id="JALBUU010000094">
    <property type="protein sequence ID" value="MCI0756130.1"/>
    <property type="molecule type" value="Genomic_DNA"/>
</dbReference>
<sequence>MHRNRDDILGDVVLGVIAGAVGVWVMDRVDWFNYRHEDPEVRRQTQQVRPGGEDPAHVIAQKAQRMTGAELSPSQHHAAGTAIHYVIGIGPAAIYGAMKGRVPGVGADRGLLYGLGLFLIQDELANAAAGFSADPRRYPWQAHARGLVAHLVYGVVTDTVWNTLKGATSPNSGARAQGVWR</sequence>
<accession>A0ABS9WB63</accession>
<gene>
    <name evidence="2" type="ORF">MON41_20935</name>
</gene>
<dbReference type="RefSeq" id="WP_241793782.1">
    <property type="nucleotide sequence ID" value="NZ_JALBUU010000094.1"/>
</dbReference>
<proteinExistence type="predicted"/>
<keyword evidence="1" id="KW-0812">Transmembrane</keyword>
<feature type="transmembrane region" description="Helical" evidence="1">
    <location>
        <begin position="7"/>
        <end position="26"/>
    </location>
</feature>
<evidence type="ECO:0000313" key="2">
    <source>
        <dbReference type="EMBL" id="MCI0756130.1"/>
    </source>
</evidence>
<keyword evidence="1" id="KW-1133">Transmembrane helix</keyword>
<keyword evidence="3" id="KW-1185">Reference proteome</keyword>